<keyword evidence="1" id="KW-1133">Transmembrane helix</keyword>
<reference evidence="2 3" key="1">
    <citation type="submission" date="2024-05" db="EMBL/GenBank/DDBJ databases">
        <authorList>
            <person name="Wallberg A."/>
        </authorList>
    </citation>
    <scope>NUCLEOTIDE SEQUENCE [LARGE SCALE GENOMIC DNA]</scope>
</reference>
<proteinExistence type="predicted"/>
<evidence type="ECO:0000313" key="3">
    <source>
        <dbReference type="Proteomes" id="UP001497623"/>
    </source>
</evidence>
<gene>
    <name evidence="2" type="ORF">MNOR_LOCUS10319</name>
</gene>
<evidence type="ECO:0000313" key="2">
    <source>
        <dbReference type="EMBL" id="CAL4077095.1"/>
    </source>
</evidence>
<dbReference type="AlphaFoldDB" id="A0AAV2QCM9"/>
<feature type="transmembrane region" description="Helical" evidence="1">
    <location>
        <begin position="92"/>
        <end position="116"/>
    </location>
</feature>
<organism evidence="2 3">
    <name type="scientific">Meganyctiphanes norvegica</name>
    <name type="common">Northern krill</name>
    <name type="synonym">Thysanopoda norvegica</name>
    <dbReference type="NCBI Taxonomy" id="48144"/>
    <lineage>
        <taxon>Eukaryota</taxon>
        <taxon>Metazoa</taxon>
        <taxon>Ecdysozoa</taxon>
        <taxon>Arthropoda</taxon>
        <taxon>Crustacea</taxon>
        <taxon>Multicrustacea</taxon>
        <taxon>Malacostraca</taxon>
        <taxon>Eumalacostraca</taxon>
        <taxon>Eucarida</taxon>
        <taxon>Euphausiacea</taxon>
        <taxon>Euphausiidae</taxon>
        <taxon>Meganyctiphanes</taxon>
    </lineage>
</organism>
<feature type="non-terminal residue" evidence="2">
    <location>
        <position position="1"/>
    </location>
</feature>
<dbReference type="Proteomes" id="UP001497623">
    <property type="component" value="Unassembled WGS sequence"/>
</dbReference>
<keyword evidence="3" id="KW-1185">Reference proteome</keyword>
<protein>
    <submittedName>
        <fullName evidence="2">Uncharacterized protein</fullName>
    </submittedName>
</protein>
<feature type="transmembrane region" description="Helical" evidence="1">
    <location>
        <begin position="20"/>
        <end position="42"/>
    </location>
</feature>
<dbReference type="PANTHER" id="PTHR38337:SF1">
    <property type="entry name" value="GUSTATORY RECEPTOR"/>
    <property type="match status" value="1"/>
</dbReference>
<dbReference type="PANTHER" id="PTHR38337">
    <property type="entry name" value="AGAP010540-PA"/>
    <property type="match status" value="1"/>
</dbReference>
<name>A0AAV2QCM9_MEGNR</name>
<sequence>QGYDVDGDLSFYNESDLSKWLHLSGCVCNSIPWIIMVVMPLIMTARVTTGYRSLNKVGCQLNVRPYCYQSTPQVDIDSFLLYVSSLHLTGKILWIPINTSFLVGVILTCSMAIWLIGYL</sequence>
<keyword evidence="1" id="KW-0812">Transmembrane</keyword>
<keyword evidence="1" id="KW-0472">Membrane</keyword>
<dbReference type="EMBL" id="CAXKWB010005167">
    <property type="protein sequence ID" value="CAL4077095.1"/>
    <property type="molecule type" value="Genomic_DNA"/>
</dbReference>
<comment type="caution">
    <text evidence="2">The sequence shown here is derived from an EMBL/GenBank/DDBJ whole genome shotgun (WGS) entry which is preliminary data.</text>
</comment>
<accession>A0AAV2QCM9</accession>
<evidence type="ECO:0000256" key="1">
    <source>
        <dbReference type="SAM" id="Phobius"/>
    </source>
</evidence>